<proteinExistence type="predicted"/>
<keyword evidence="4" id="KW-1185">Reference proteome</keyword>
<evidence type="ECO:0008006" key="5">
    <source>
        <dbReference type="Google" id="ProtNLM"/>
    </source>
</evidence>
<protein>
    <recommendedName>
        <fullName evidence="5">Protein phosphatase 1 regulatory subunit 42</fullName>
    </recommendedName>
</protein>
<dbReference type="Proteomes" id="UP000792457">
    <property type="component" value="Unassembled WGS sequence"/>
</dbReference>
<comment type="caution">
    <text evidence="3">The sequence shown here is derived from an EMBL/GenBank/DDBJ whole genome shotgun (WGS) entry which is preliminary data.</text>
</comment>
<dbReference type="PANTHER" id="PTHR46652:SF3">
    <property type="entry name" value="LEUCINE-RICH REPEAT-CONTAINING PROTEIN 9"/>
    <property type="match status" value="1"/>
</dbReference>
<dbReference type="SUPFAM" id="SSF52058">
    <property type="entry name" value="L domain-like"/>
    <property type="match status" value="1"/>
</dbReference>
<evidence type="ECO:0000313" key="4">
    <source>
        <dbReference type="Proteomes" id="UP000792457"/>
    </source>
</evidence>
<dbReference type="OrthoDB" id="10262005at2759"/>
<keyword evidence="1" id="KW-0433">Leucine-rich repeat</keyword>
<dbReference type="SMART" id="SM00369">
    <property type="entry name" value="LRR_TYP"/>
    <property type="match status" value="4"/>
</dbReference>
<dbReference type="InterPro" id="IPR050836">
    <property type="entry name" value="SDS22/Internalin_LRR"/>
</dbReference>
<evidence type="ECO:0000256" key="1">
    <source>
        <dbReference type="ARBA" id="ARBA00022614"/>
    </source>
</evidence>
<organism evidence="3 4">
    <name type="scientific">Ladona fulva</name>
    <name type="common">Scarce chaser dragonfly</name>
    <name type="synonym">Libellula fulva</name>
    <dbReference type="NCBI Taxonomy" id="123851"/>
    <lineage>
        <taxon>Eukaryota</taxon>
        <taxon>Metazoa</taxon>
        <taxon>Ecdysozoa</taxon>
        <taxon>Arthropoda</taxon>
        <taxon>Hexapoda</taxon>
        <taxon>Insecta</taxon>
        <taxon>Pterygota</taxon>
        <taxon>Palaeoptera</taxon>
        <taxon>Odonata</taxon>
        <taxon>Epiprocta</taxon>
        <taxon>Anisoptera</taxon>
        <taxon>Libelluloidea</taxon>
        <taxon>Libellulidae</taxon>
        <taxon>Ladona</taxon>
    </lineage>
</organism>
<dbReference type="PANTHER" id="PTHR46652">
    <property type="entry name" value="LEUCINE-RICH REPEAT AND IQ DOMAIN-CONTAINING PROTEIN 1-RELATED"/>
    <property type="match status" value="1"/>
</dbReference>
<dbReference type="AlphaFoldDB" id="A0A8K0P3T6"/>
<accession>A0A8K0P3T6</accession>
<dbReference type="InterPro" id="IPR032675">
    <property type="entry name" value="LRR_dom_sf"/>
</dbReference>
<dbReference type="InterPro" id="IPR003591">
    <property type="entry name" value="Leu-rich_rpt_typical-subtyp"/>
</dbReference>
<dbReference type="PROSITE" id="PS51450">
    <property type="entry name" value="LRR"/>
    <property type="match status" value="3"/>
</dbReference>
<keyword evidence="2" id="KW-0677">Repeat</keyword>
<dbReference type="InterPro" id="IPR001611">
    <property type="entry name" value="Leu-rich_rpt"/>
</dbReference>
<name>A0A8K0P3T6_LADFU</name>
<dbReference type="CDD" id="cd21340">
    <property type="entry name" value="PPP1R42"/>
    <property type="match status" value="1"/>
</dbReference>
<dbReference type="EMBL" id="KZ308637">
    <property type="protein sequence ID" value="KAG8232641.1"/>
    <property type="molecule type" value="Genomic_DNA"/>
</dbReference>
<reference evidence="3" key="2">
    <citation type="submission" date="2017-10" db="EMBL/GenBank/DDBJ databases">
        <title>Ladona fulva Genome sequencing and assembly.</title>
        <authorList>
            <person name="Murali S."/>
            <person name="Richards S."/>
            <person name="Bandaranaike D."/>
            <person name="Bellair M."/>
            <person name="Blankenburg K."/>
            <person name="Chao H."/>
            <person name="Dinh H."/>
            <person name="Doddapaneni H."/>
            <person name="Dugan-Rocha S."/>
            <person name="Elkadiri S."/>
            <person name="Gnanaolivu R."/>
            <person name="Hernandez B."/>
            <person name="Skinner E."/>
            <person name="Javaid M."/>
            <person name="Lee S."/>
            <person name="Li M."/>
            <person name="Ming W."/>
            <person name="Munidasa M."/>
            <person name="Muniz J."/>
            <person name="Nguyen L."/>
            <person name="Hughes D."/>
            <person name="Osuji N."/>
            <person name="Pu L.-L."/>
            <person name="Puazo M."/>
            <person name="Qu C."/>
            <person name="Quiroz J."/>
            <person name="Raj R."/>
            <person name="Weissenberger G."/>
            <person name="Xin Y."/>
            <person name="Zou X."/>
            <person name="Han Y."/>
            <person name="Worley K."/>
            <person name="Muzny D."/>
            <person name="Gibbs R."/>
        </authorList>
    </citation>
    <scope>NUCLEOTIDE SEQUENCE</scope>
    <source>
        <strain evidence="3">Sampled in the wild</strain>
    </source>
</reference>
<gene>
    <name evidence="3" type="ORF">J437_LFUL012601</name>
</gene>
<evidence type="ECO:0000313" key="3">
    <source>
        <dbReference type="EMBL" id="KAG8232641.1"/>
    </source>
</evidence>
<reference evidence="3" key="1">
    <citation type="submission" date="2013-04" db="EMBL/GenBank/DDBJ databases">
        <authorList>
            <person name="Qu J."/>
            <person name="Murali S.C."/>
            <person name="Bandaranaike D."/>
            <person name="Bellair M."/>
            <person name="Blankenburg K."/>
            <person name="Chao H."/>
            <person name="Dinh H."/>
            <person name="Doddapaneni H."/>
            <person name="Downs B."/>
            <person name="Dugan-Rocha S."/>
            <person name="Elkadiri S."/>
            <person name="Gnanaolivu R.D."/>
            <person name="Hernandez B."/>
            <person name="Javaid M."/>
            <person name="Jayaseelan J.C."/>
            <person name="Lee S."/>
            <person name="Li M."/>
            <person name="Ming W."/>
            <person name="Munidasa M."/>
            <person name="Muniz J."/>
            <person name="Nguyen L."/>
            <person name="Ongeri F."/>
            <person name="Osuji N."/>
            <person name="Pu L.-L."/>
            <person name="Puazo M."/>
            <person name="Qu C."/>
            <person name="Quiroz J."/>
            <person name="Raj R."/>
            <person name="Weissenberger G."/>
            <person name="Xin Y."/>
            <person name="Zou X."/>
            <person name="Han Y."/>
            <person name="Richards S."/>
            <person name="Worley K."/>
            <person name="Muzny D."/>
            <person name="Gibbs R."/>
        </authorList>
    </citation>
    <scope>NUCLEOTIDE SEQUENCE</scope>
    <source>
        <strain evidence="3">Sampled in the wild</strain>
    </source>
</reference>
<dbReference type="InterPro" id="IPR025875">
    <property type="entry name" value="Leu-rich_rpt_4"/>
</dbReference>
<evidence type="ECO:0000256" key="2">
    <source>
        <dbReference type="ARBA" id="ARBA00022737"/>
    </source>
</evidence>
<sequence length="322" mass="36561">MIPLKIFQLDSSPARNMVNLNNCLINKQFEQKKITTNRQRKNLSTTAVQKLTHLWFQNSNIHQIESISICGNLQVLYLQGNSISKIENLESAKNLTHLYLQDNKISKIENLETLRNLEKIFLSRNLISVVEGLVGLKQLRELHLEKQYLPSGEGLQFDPRSMESLSESLCLLNVSNDNLTSLCDLCPLKSLKELHATNNALENIKDVCESLKALSRLQVLHLSGNYISCLHKYKDMILVSAPSSLEYLDGKYVPEITKQFVHNLEKFKKCSSIPVLHPAAEGKVEHEENKKKGISDITLYTCLTNKNLTGNSNFLFPPWGSR</sequence>
<dbReference type="Gene3D" id="3.80.10.10">
    <property type="entry name" value="Ribonuclease Inhibitor"/>
    <property type="match status" value="2"/>
</dbReference>
<dbReference type="Pfam" id="PF12799">
    <property type="entry name" value="LRR_4"/>
    <property type="match status" value="1"/>
</dbReference>
<dbReference type="SMART" id="SM00365">
    <property type="entry name" value="LRR_SD22"/>
    <property type="match status" value="6"/>
</dbReference>